<dbReference type="InterPro" id="IPR000182">
    <property type="entry name" value="GNAT_dom"/>
</dbReference>
<dbReference type="SUPFAM" id="SSF55729">
    <property type="entry name" value="Acyl-CoA N-acyltransferases (Nat)"/>
    <property type="match status" value="2"/>
</dbReference>
<dbReference type="Gene3D" id="3.40.630.30">
    <property type="match status" value="1"/>
</dbReference>
<evidence type="ECO:0000256" key="2">
    <source>
        <dbReference type="ARBA" id="ARBA00023315"/>
    </source>
</evidence>
<dbReference type="Pfam" id="PF00583">
    <property type="entry name" value="Acetyltransf_1"/>
    <property type="match status" value="1"/>
</dbReference>
<dbReference type="PANTHER" id="PTHR43877">
    <property type="entry name" value="AMINOALKYLPHOSPHONATE N-ACETYLTRANSFERASE-RELATED-RELATED"/>
    <property type="match status" value="1"/>
</dbReference>
<organism evidence="4 5">
    <name type="scientific">Paractinoplanes hotanensis</name>
    <dbReference type="NCBI Taxonomy" id="2906497"/>
    <lineage>
        <taxon>Bacteria</taxon>
        <taxon>Bacillati</taxon>
        <taxon>Actinomycetota</taxon>
        <taxon>Actinomycetes</taxon>
        <taxon>Micromonosporales</taxon>
        <taxon>Micromonosporaceae</taxon>
        <taxon>Paractinoplanes</taxon>
    </lineage>
</organism>
<dbReference type="InterPro" id="IPR016181">
    <property type="entry name" value="Acyl_CoA_acyltransferase"/>
</dbReference>
<evidence type="ECO:0000313" key="5">
    <source>
        <dbReference type="Proteomes" id="UP001523216"/>
    </source>
</evidence>
<protein>
    <submittedName>
        <fullName evidence="4">GNAT family N-acetyltransferase</fullName>
    </submittedName>
</protein>
<evidence type="ECO:0000259" key="3">
    <source>
        <dbReference type="PROSITE" id="PS51186"/>
    </source>
</evidence>
<feature type="domain" description="N-acetyltransferase" evidence="3">
    <location>
        <begin position="1"/>
        <end position="159"/>
    </location>
</feature>
<name>A0ABT0XU36_9ACTN</name>
<keyword evidence="1" id="KW-0808">Transferase</keyword>
<dbReference type="EMBL" id="JAMQOL010000008">
    <property type="protein sequence ID" value="MCM4077302.1"/>
    <property type="molecule type" value="Genomic_DNA"/>
</dbReference>
<reference evidence="4 5" key="1">
    <citation type="submission" date="2022-06" db="EMBL/GenBank/DDBJ databases">
        <title>Actinoplanes abujensis sp. nov., isolated from Nigerian arid soil.</title>
        <authorList>
            <person name="Ding P."/>
        </authorList>
    </citation>
    <scope>NUCLEOTIDE SEQUENCE [LARGE SCALE GENOMIC DNA]</scope>
    <source>
        <strain evidence="5">TRM88002</strain>
    </source>
</reference>
<accession>A0ABT0XU36</accession>
<gene>
    <name evidence="4" type="ORF">LXN57_06950</name>
</gene>
<dbReference type="Proteomes" id="UP001523216">
    <property type="component" value="Unassembled WGS sequence"/>
</dbReference>
<dbReference type="PANTHER" id="PTHR43877:SF8">
    <property type="entry name" value="N-ACETYLGLUTAMATE SYNTHASE-RELATED"/>
    <property type="match status" value="1"/>
</dbReference>
<keyword evidence="5" id="KW-1185">Reference proteome</keyword>
<dbReference type="InterPro" id="IPR050832">
    <property type="entry name" value="Bact_Acetyltransf"/>
</dbReference>
<sequence>MRISTGPLTSPEIAYEIARATAVHDCPDIPYQSQKNFLALFDYPPPGVTYERYLGYVDDQPAGYLELSYPQLDNLANVDVDLLVLPAHRRHGLGRAFHDLAVERARANNRRHLIAATVDRHPDGAAFAEAMGAKAGLAEIRSRLDLTTLDGIRLAELRADAEKHAEGYHLRRWVGVAPDDIIDDLAYLEGRLNIDAPTGDINWEQENLDADRMRKGEEARERRGRRSYQSGAMTGDKMVAFTWLVSDVDEETHAWQNTTLVDPDHRGHRLGMLVKLDNLDHLRELKPQLKAIDTFNAAENAFMLNINRAMGFRAVDAWIEWQKDL</sequence>
<evidence type="ECO:0000313" key="4">
    <source>
        <dbReference type="EMBL" id="MCM4077302.1"/>
    </source>
</evidence>
<dbReference type="PROSITE" id="PS51186">
    <property type="entry name" value="GNAT"/>
    <property type="match status" value="1"/>
</dbReference>
<proteinExistence type="predicted"/>
<keyword evidence="2" id="KW-0012">Acyltransferase</keyword>
<dbReference type="RefSeq" id="WP_251797179.1">
    <property type="nucleotide sequence ID" value="NZ_JAMQOL010000008.1"/>
</dbReference>
<comment type="caution">
    <text evidence="4">The sequence shown here is derived from an EMBL/GenBank/DDBJ whole genome shotgun (WGS) entry which is preliminary data.</text>
</comment>
<dbReference type="CDD" id="cd04301">
    <property type="entry name" value="NAT_SF"/>
    <property type="match status" value="1"/>
</dbReference>
<evidence type="ECO:0000256" key="1">
    <source>
        <dbReference type="ARBA" id="ARBA00022679"/>
    </source>
</evidence>